<evidence type="ECO:0000256" key="7">
    <source>
        <dbReference type="ARBA" id="ARBA00044507"/>
    </source>
</evidence>
<keyword evidence="3 8" id="KW-0808">Transferase</keyword>
<reference evidence="11 12" key="1">
    <citation type="submission" date="2015-12" db="EMBL/GenBank/DDBJ databases">
        <title>Draft genome sequence of the thermoanaerobe Thermotalea metallivorans, an isolate from the runoff channel of the Great Artesian Basin, Australia.</title>
        <authorList>
            <person name="Patel B.K."/>
        </authorList>
    </citation>
    <scope>NUCLEOTIDE SEQUENCE [LARGE SCALE GENOMIC DNA]</scope>
    <source>
        <strain evidence="11 12">B2-1</strain>
    </source>
</reference>
<dbReference type="NCBIfam" id="TIGR00474">
    <property type="entry name" value="selA"/>
    <property type="match status" value="1"/>
</dbReference>
<dbReference type="RefSeq" id="WP_068554873.1">
    <property type="nucleotide sequence ID" value="NZ_LOEE01000019.1"/>
</dbReference>
<evidence type="ECO:0000259" key="10">
    <source>
        <dbReference type="Pfam" id="PF12390"/>
    </source>
</evidence>
<gene>
    <name evidence="8 11" type="primary">selA</name>
    <name evidence="11" type="ORF">AN619_05560</name>
</gene>
<dbReference type="Pfam" id="PF03841">
    <property type="entry name" value="SelA"/>
    <property type="match status" value="1"/>
</dbReference>
<evidence type="ECO:0000256" key="3">
    <source>
        <dbReference type="ARBA" id="ARBA00022679"/>
    </source>
</evidence>
<evidence type="ECO:0000256" key="9">
    <source>
        <dbReference type="PIRSR" id="PIRSR618319-50"/>
    </source>
</evidence>
<protein>
    <recommendedName>
        <fullName evidence="8">L-seryl-tRNA(Sec) selenium transferase</fullName>
        <ecNumber evidence="8">2.9.1.1</ecNumber>
    </recommendedName>
    <alternativeName>
        <fullName evidence="8">Selenocysteine synthase</fullName>
        <shortName evidence="8">Sec synthase</shortName>
    </alternativeName>
    <alternativeName>
        <fullName evidence="8">Selenocysteinyl-tRNA(Sec) synthase</fullName>
    </alternativeName>
</protein>
<dbReference type="InterPro" id="IPR015424">
    <property type="entry name" value="PyrdxlP-dep_Trfase"/>
</dbReference>
<evidence type="ECO:0000256" key="2">
    <source>
        <dbReference type="ARBA" id="ARBA00022490"/>
    </source>
</evidence>
<dbReference type="PANTHER" id="PTHR32328">
    <property type="entry name" value="L-SERYL-TRNA(SEC) SELENIUM TRANSFERASE"/>
    <property type="match status" value="1"/>
</dbReference>
<name>A0A140L903_9FIRM</name>
<dbReference type="HAMAP" id="MF_00423">
    <property type="entry name" value="SelA"/>
    <property type="match status" value="1"/>
</dbReference>
<dbReference type="InterPro" id="IPR025862">
    <property type="entry name" value="SelA_trans_N_dom"/>
</dbReference>
<dbReference type="EMBL" id="LOEE01000019">
    <property type="protein sequence ID" value="KXG77028.1"/>
    <property type="molecule type" value="Genomic_DNA"/>
</dbReference>
<feature type="domain" description="L-seryl-tRNA selenium transferase N-terminal" evidence="10">
    <location>
        <begin position="10"/>
        <end position="47"/>
    </location>
</feature>
<dbReference type="GO" id="GO:0005737">
    <property type="term" value="C:cytoplasm"/>
    <property type="evidence" value="ECO:0007669"/>
    <property type="project" value="UniProtKB-SubCell"/>
</dbReference>
<comment type="caution">
    <text evidence="11">The sequence shown here is derived from an EMBL/GenBank/DDBJ whole genome shotgun (WGS) entry which is preliminary data.</text>
</comment>
<feature type="modified residue" description="N6-(pyridoxal phosphate)lysine" evidence="8 9">
    <location>
        <position position="299"/>
    </location>
</feature>
<dbReference type="Gene3D" id="3.90.1150.180">
    <property type="match status" value="1"/>
</dbReference>
<evidence type="ECO:0000313" key="11">
    <source>
        <dbReference type="EMBL" id="KXG77028.1"/>
    </source>
</evidence>
<keyword evidence="5 8" id="KW-0648">Protein biosynthesis</keyword>
<evidence type="ECO:0000256" key="1">
    <source>
        <dbReference type="ARBA" id="ARBA00001933"/>
    </source>
</evidence>
<organism evidence="11 12">
    <name type="scientific">Thermotalea metallivorans</name>
    <dbReference type="NCBI Taxonomy" id="520762"/>
    <lineage>
        <taxon>Bacteria</taxon>
        <taxon>Bacillati</taxon>
        <taxon>Bacillota</taxon>
        <taxon>Clostridia</taxon>
        <taxon>Peptostreptococcales</taxon>
        <taxon>Thermotaleaceae</taxon>
        <taxon>Thermotalea</taxon>
    </lineage>
</organism>
<dbReference type="Gene3D" id="3.40.640.10">
    <property type="entry name" value="Type I PLP-dependent aspartate aminotransferase-like (Major domain)"/>
    <property type="match status" value="1"/>
</dbReference>
<comment type="catalytic activity">
    <reaction evidence="8">
        <text>L-seryl-tRNA(Sec) + selenophosphate + H(+) = L-selenocysteinyl-tRNA(Sec) + phosphate</text>
        <dbReference type="Rhea" id="RHEA:22728"/>
        <dbReference type="Rhea" id="RHEA-COMP:9742"/>
        <dbReference type="Rhea" id="RHEA-COMP:9743"/>
        <dbReference type="ChEBI" id="CHEBI:15378"/>
        <dbReference type="ChEBI" id="CHEBI:16144"/>
        <dbReference type="ChEBI" id="CHEBI:43474"/>
        <dbReference type="ChEBI" id="CHEBI:78533"/>
        <dbReference type="ChEBI" id="CHEBI:78573"/>
        <dbReference type="EC" id="2.9.1.1"/>
    </reaction>
</comment>
<dbReference type="Pfam" id="PF12390">
    <property type="entry name" value="Se-cys_synth_N"/>
    <property type="match status" value="1"/>
</dbReference>
<dbReference type="PATRIC" id="fig|520762.4.peg.631"/>
<dbReference type="AlphaFoldDB" id="A0A140L903"/>
<keyword evidence="4 8" id="KW-0663">Pyridoxal phosphate</keyword>
<comment type="subcellular location">
    <subcellularLocation>
        <location evidence="8">Cytoplasm</location>
    </subcellularLocation>
</comment>
<keyword evidence="2 8" id="KW-0963">Cytoplasm</keyword>
<dbReference type="PANTHER" id="PTHR32328:SF0">
    <property type="entry name" value="L-SERYL-TRNA(SEC) SELENIUM TRANSFERASE"/>
    <property type="match status" value="1"/>
</dbReference>
<dbReference type="GO" id="GO:0001514">
    <property type="term" value="P:selenocysteine incorporation"/>
    <property type="evidence" value="ECO:0007669"/>
    <property type="project" value="UniProtKB-UniRule"/>
</dbReference>
<dbReference type="Proteomes" id="UP000070456">
    <property type="component" value="Unassembled WGS sequence"/>
</dbReference>
<keyword evidence="12" id="KW-1185">Reference proteome</keyword>
<dbReference type="OrthoDB" id="9787096at2"/>
<dbReference type="SUPFAM" id="SSF53383">
    <property type="entry name" value="PLP-dependent transferases"/>
    <property type="match status" value="1"/>
</dbReference>
<comment type="pathway">
    <text evidence="8">Aminoacyl-tRNA biosynthesis; selenocysteinyl-tRNA(Sec) biosynthesis; selenocysteinyl-tRNA(Sec) from L-seryl-tRNA(Sec) (bacterial route): step 1/1.</text>
</comment>
<comment type="cofactor">
    <cofactor evidence="1 8 9">
        <name>pyridoxal 5'-phosphate</name>
        <dbReference type="ChEBI" id="CHEBI:597326"/>
    </cofactor>
</comment>
<evidence type="ECO:0000256" key="4">
    <source>
        <dbReference type="ARBA" id="ARBA00022898"/>
    </source>
</evidence>
<evidence type="ECO:0000256" key="5">
    <source>
        <dbReference type="ARBA" id="ARBA00022917"/>
    </source>
</evidence>
<evidence type="ECO:0000256" key="6">
    <source>
        <dbReference type="ARBA" id="ARBA00023266"/>
    </source>
</evidence>
<dbReference type="GO" id="GO:0004125">
    <property type="term" value="F:L-seryl-tRNA(Sec) selenium transferase activity"/>
    <property type="evidence" value="ECO:0007669"/>
    <property type="project" value="UniProtKB-UniRule"/>
</dbReference>
<dbReference type="UniPathway" id="UPA00906">
    <property type="reaction ID" value="UER00896"/>
</dbReference>
<comment type="function">
    <text evidence="8">Converts seryl-tRNA(Sec) to selenocysteinyl-tRNA(Sec) required for selenoprotein biosynthesis.</text>
</comment>
<sequence length="470" mass="52629">MADRKALFTQIPKVDDILNEDRIKILLTKVPRTLVLDAVRANIEDIRRQIVQLPDGEIEKFSIDDEELIRRILYDVTAKNRMSLTKAINATGVVLHTNLGRALLSDAIKEEVWNVASNYSTLEIDIKTGKRGSRYIHVEEVVTKLTGAESALVVNNNAAAVMLVLGTIAKNKEVIVSRGQLVEIGGSFRVPEVMEQSGAKLKEVGTTNKTHDFDYERAIGEETAALLKVHTSNYKILGFTEEVNLKDLVQLGKKYNIPVIEDIGSGTLIDFSKYGFVKEPTVQESIEAGADIVTFSGDKLLGGPQAGIIVGKKKYIDLMKKNPMTRAFRVDKMTLAALEATLRLYLDEQEAIKKIPTLHMLTMQKEEIEKKAEGLYRLLTEKISPSFTVEKQKGFSQVGGGSMPLAELPTVLIQIKSCTFSVNQLEKMLREYKIPIIARIQEEQLILDVRTIKENEFDIIAEAFREFTDF</sequence>
<dbReference type="GO" id="GO:0001717">
    <property type="term" value="P:conversion of seryl-tRNAsec to selenocys-tRNAsec"/>
    <property type="evidence" value="ECO:0007669"/>
    <property type="project" value="UniProtKB-UniRule"/>
</dbReference>
<dbReference type="STRING" id="520762.AN619_05560"/>
<dbReference type="InterPro" id="IPR015421">
    <property type="entry name" value="PyrdxlP-dep_Trfase_major"/>
</dbReference>
<keyword evidence="6 8" id="KW-0711">Selenium</keyword>
<proteinExistence type="inferred from homology"/>
<evidence type="ECO:0000313" key="12">
    <source>
        <dbReference type="Proteomes" id="UP000070456"/>
    </source>
</evidence>
<accession>A0A140L903</accession>
<evidence type="ECO:0000256" key="8">
    <source>
        <dbReference type="HAMAP-Rule" id="MF_00423"/>
    </source>
</evidence>
<comment type="similarity">
    <text evidence="7 8">Belongs to the SelA family.</text>
</comment>
<dbReference type="InterPro" id="IPR004534">
    <property type="entry name" value="SelA_trans"/>
</dbReference>
<dbReference type="InterPro" id="IPR018319">
    <property type="entry name" value="SelA-like"/>
</dbReference>
<dbReference type="EC" id="2.9.1.1" evidence="8"/>